<accession>A0A6G7YBS6</accession>
<dbReference type="Proteomes" id="UP000502035">
    <property type="component" value="Chromosome"/>
</dbReference>
<keyword evidence="1" id="KW-0472">Membrane</keyword>
<protein>
    <recommendedName>
        <fullName evidence="4">Pilus assembly protein</fullName>
    </recommendedName>
</protein>
<proteinExistence type="predicted"/>
<dbReference type="AlphaFoldDB" id="A0A6G7YBS6"/>
<evidence type="ECO:0000313" key="3">
    <source>
        <dbReference type="Proteomes" id="UP000502035"/>
    </source>
</evidence>
<dbReference type="EMBL" id="CP049866">
    <property type="protein sequence ID" value="QIK74101.1"/>
    <property type="molecule type" value="Genomic_DNA"/>
</dbReference>
<reference evidence="2 3" key="1">
    <citation type="submission" date="2020-03" db="EMBL/GenBank/DDBJ databases">
        <title>Nocardioides sp. nov., isolated from fish.</title>
        <authorList>
            <person name="Hyun D.-W."/>
            <person name="Bae J.-W."/>
        </authorList>
    </citation>
    <scope>NUCLEOTIDE SEQUENCE [LARGE SCALE GENOMIC DNA]</scope>
    <source>
        <strain evidence="2 3">HDW12A</strain>
    </source>
</reference>
<evidence type="ECO:0000256" key="1">
    <source>
        <dbReference type="SAM" id="Phobius"/>
    </source>
</evidence>
<evidence type="ECO:0008006" key="4">
    <source>
        <dbReference type="Google" id="ProtNLM"/>
    </source>
</evidence>
<keyword evidence="3" id="KW-1185">Reference proteome</keyword>
<organism evidence="2 3">
    <name type="scientific">Nocardioides piscis</name>
    <dbReference type="NCBI Taxonomy" id="2714938"/>
    <lineage>
        <taxon>Bacteria</taxon>
        <taxon>Bacillati</taxon>
        <taxon>Actinomycetota</taxon>
        <taxon>Actinomycetes</taxon>
        <taxon>Propionibacteriales</taxon>
        <taxon>Nocardioidaceae</taxon>
        <taxon>Nocardioides</taxon>
    </lineage>
</organism>
<dbReference type="RefSeq" id="WP_166313609.1">
    <property type="nucleotide sequence ID" value="NZ_CP049866.1"/>
</dbReference>
<gene>
    <name evidence="2" type="ORF">G7071_00255</name>
</gene>
<name>A0A6G7YBS6_9ACTN</name>
<dbReference type="KEGG" id="npi:G7071_00255"/>
<keyword evidence="1" id="KW-1133">Transmembrane helix</keyword>
<sequence length="158" mass="16434">MSHPSRAGASGESGSALVEFCWVGLILFIPITWIVLSVFEVQRGAFALNGAARAAARAYALAPDDSVGAARAQAVVEQTLLDQGVMGQSGKVSISCEPFPDNCHTGTSVITLRVESGVTIPFLPEVLAQGRRSFRLTATHTVPIGQFVAIPEAGEGGP</sequence>
<feature type="transmembrane region" description="Helical" evidence="1">
    <location>
        <begin position="20"/>
        <end position="39"/>
    </location>
</feature>
<keyword evidence="1" id="KW-0812">Transmembrane</keyword>
<evidence type="ECO:0000313" key="2">
    <source>
        <dbReference type="EMBL" id="QIK74101.1"/>
    </source>
</evidence>